<dbReference type="InterPro" id="IPR010326">
    <property type="entry name" value="EXOC3/Sec6"/>
</dbReference>
<organism evidence="1 2">
    <name type="scientific">Desmophyllum pertusum</name>
    <dbReference type="NCBI Taxonomy" id="174260"/>
    <lineage>
        <taxon>Eukaryota</taxon>
        <taxon>Metazoa</taxon>
        <taxon>Cnidaria</taxon>
        <taxon>Anthozoa</taxon>
        <taxon>Hexacorallia</taxon>
        <taxon>Scleractinia</taxon>
        <taxon>Caryophylliina</taxon>
        <taxon>Caryophylliidae</taxon>
        <taxon>Desmophyllum</taxon>
    </lineage>
</organism>
<dbReference type="Pfam" id="PF06046">
    <property type="entry name" value="Sec6"/>
    <property type="match status" value="1"/>
</dbReference>
<proteinExistence type="predicted"/>
<dbReference type="OrthoDB" id="10047020at2759"/>
<dbReference type="EMBL" id="MU825436">
    <property type="protein sequence ID" value="KAJ7389297.1"/>
    <property type="molecule type" value="Genomic_DNA"/>
</dbReference>
<keyword evidence="2" id="KW-1185">Reference proteome</keyword>
<dbReference type="Gene3D" id="1.10.357.50">
    <property type="match status" value="1"/>
</dbReference>
<gene>
    <name evidence="1" type="ORF">OS493_032457</name>
</gene>
<comment type="caution">
    <text evidence="1">The sequence shown here is derived from an EMBL/GenBank/DDBJ whole genome shotgun (WGS) entry which is preliminary data.</text>
</comment>
<evidence type="ECO:0000313" key="2">
    <source>
        <dbReference type="Proteomes" id="UP001163046"/>
    </source>
</evidence>
<dbReference type="GO" id="GO:0000145">
    <property type="term" value="C:exocyst"/>
    <property type="evidence" value="ECO:0007669"/>
    <property type="project" value="InterPro"/>
</dbReference>
<sequence>MMEWMSKIAETDLKDWNSEAPPETDMEGFYNTSLPVFLFKMTDQNLQVCPPRQERRSNYRLAAGSSFGWRT</sequence>
<dbReference type="Proteomes" id="UP001163046">
    <property type="component" value="Unassembled WGS sequence"/>
</dbReference>
<evidence type="ECO:0000313" key="1">
    <source>
        <dbReference type="EMBL" id="KAJ7389297.1"/>
    </source>
</evidence>
<dbReference type="AlphaFoldDB" id="A0A9W9ZX06"/>
<reference evidence="1" key="1">
    <citation type="submission" date="2023-01" db="EMBL/GenBank/DDBJ databases">
        <title>Genome assembly of the deep-sea coral Lophelia pertusa.</title>
        <authorList>
            <person name="Herrera S."/>
            <person name="Cordes E."/>
        </authorList>
    </citation>
    <scope>NUCLEOTIDE SEQUENCE</scope>
    <source>
        <strain evidence="1">USNM1676648</strain>
        <tissue evidence="1">Polyp</tissue>
    </source>
</reference>
<name>A0A9W9ZX06_9CNID</name>
<protein>
    <submittedName>
        <fullName evidence="1">Uncharacterized protein</fullName>
    </submittedName>
</protein>
<accession>A0A9W9ZX06</accession>
<dbReference type="GO" id="GO:0006887">
    <property type="term" value="P:exocytosis"/>
    <property type="evidence" value="ECO:0007669"/>
    <property type="project" value="InterPro"/>
</dbReference>